<protein>
    <submittedName>
        <fullName evidence="1">Uncharacterized protein</fullName>
    </submittedName>
</protein>
<dbReference type="EMBL" id="BNCQ01000108">
    <property type="protein sequence ID" value="GIM17360.1"/>
    <property type="molecule type" value="Genomic_DNA"/>
</dbReference>
<proteinExistence type="predicted"/>
<name>A0A8J4M0P8_9CHLO</name>
<evidence type="ECO:0000313" key="2">
    <source>
        <dbReference type="Proteomes" id="UP000722791"/>
    </source>
</evidence>
<sequence length="125" mass="13710">MNLKPNEHTTTHTHTTHDIYIHKEAHLQLALQRQAAAATAAATVLIIKSIFATSPGFSRPARQLFHRRRAAAIHQYRFHPAFCNIVAGTDTSTSANLHIVVSEPSLEMMLGAMVVAFEVVMVVVG</sequence>
<reference evidence="1" key="1">
    <citation type="journal article" date="2021" name="Proc. Natl. Acad. Sci. U.S.A.">
        <title>Three genomes in the algal genus Volvox reveal the fate of a haploid sex-determining region after a transition to homothallism.</title>
        <authorList>
            <person name="Yamamoto K."/>
            <person name="Hamaji T."/>
            <person name="Kawai-Toyooka H."/>
            <person name="Matsuzaki R."/>
            <person name="Takahashi F."/>
            <person name="Nishimura Y."/>
            <person name="Kawachi M."/>
            <person name="Noguchi H."/>
            <person name="Minakuchi Y."/>
            <person name="Umen J.G."/>
            <person name="Toyoda A."/>
            <person name="Nozaki H."/>
        </authorList>
    </citation>
    <scope>NUCLEOTIDE SEQUENCE</scope>
    <source>
        <strain evidence="1">NIES-3785</strain>
    </source>
</reference>
<evidence type="ECO:0000313" key="1">
    <source>
        <dbReference type="EMBL" id="GIM17360.1"/>
    </source>
</evidence>
<organism evidence="1 2">
    <name type="scientific">Volvox reticuliferus</name>
    <dbReference type="NCBI Taxonomy" id="1737510"/>
    <lineage>
        <taxon>Eukaryota</taxon>
        <taxon>Viridiplantae</taxon>
        <taxon>Chlorophyta</taxon>
        <taxon>core chlorophytes</taxon>
        <taxon>Chlorophyceae</taxon>
        <taxon>CS clade</taxon>
        <taxon>Chlamydomonadales</taxon>
        <taxon>Volvocaceae</taxon>
        <taxon>Volvox</taxon>
    </lineage>
</organism>
<dbReference type="AlphaFoldDB" id="A0A8J4M0P8"/>
<gene>
    <name evidence="1" type="ORF">Vretimale_19904</name>
</gene>
<comment type="caution">
    <text evidence="1">The sequence shown here is derived from an EMBL/GenBank/DDBJ whole genome shotgun (WGS) entry which is preliminary data.</text>
</comment>
<dbReference type="Proteomes" id="UP000722791">
    <property type="component" value="Unassembled WGS sequence"/>
</dbReference>
<accession>A0A8J4M0P8</accession>